<dbReference type="GO" id="GO:0004252">
    <property type="term" value="F:serine-type endopeptidase activity"/>
    <property type="evidence" value="ECO:0007669"/>
    <property type="project" value="UniProtKB-UniRule"/>
</dbReference>
<keyword evidence="8" id="KW-0812">Transmembrane</keyword>
<dbReference type="EMBL" id="VTFX01000005">
    <property type="protein sequence ID" value="KAD3515497.1"/>
    <property type="molecule type" value="Genomic_DNA"/>
</dbReference>
<evidence type="ECO:0000256" key="8">
    <source>
        <dbReference type="SAM" id="Phobius"/>
    </source>
</evidence>
<comment type="similarity">
    <text evidence="1 5 6">Belongs to the peptidase S8 family.</text>
</comment>
<dbReference type="InterPro" id="IPR023827">
    <property type="entry name" value="Peptidase_S8_Asp-AS"/>
</dbReference>
<reference evidence="11 12" key="1">
    <citation type="submission" date="2019-08" db="EMBL/GenBank/DDBJ databases">
        <title>Arthrobacter sp. nov., isolated from plateau pika and Tibetan wild ass.</title>
        <authorList>
            <person name="Ge Y."/>
        </authorList>
    </citation>
    <scope>NUCLEOTIDE SEQUENCE [LARGE SCALE GENOMIC DNA]</scope>
    <source>
        <strain evidence="11 12">785</strain>
    </source>
</reference>
<keyword evidence="12" id="KW-1185">Reference proteome</keyword>
<dbReference type="Proteomes" id="UP000326852">
    <property type="component" value="Unassembled WGS sequence"/>
</dbReference>
<evidence type="ECO:0000256" key="7">
    <source>
        <dbReference type="SAM" id="MobiDB-lite"/>
    </source>
</evidence>
<evidence type="ECO:0000259" key="10">
    <source>
        <dbReference type="Pfam" id="PF00082"/>
    </source>
</evidence>
<evidence type="ECO:0000256" key="6">
    <source>
        <dbReference type="RuleBase" id="RU003355"/>
    </source>
</evidence>
<feature type="domain" description="Peptidase S8/S53" evidence="10">
    <location>
        <begin position="48"/>
        <end position="341"/>
    </location>
</feature>
<dbReference type="SUPFAM" id="SSF52743">
    <property type="entry name" value="Subtilisin-like"/>
    <property type="match status" value="1"/>
</dbReference>
<dbReference type="PROSITE" id="PS51892">
    <property type="entry name" value="SUBTILASE"/>
    <property type="match status" value="1"/>
</dbReference>
<dbReference type="InterPro" id="IPR023828">
    <property type="entry name" value="Peptidase_S8_Ser-AS"/>
</dbReference>
<dbReference type="PANTHER" id="PTHR43806:SF11">
    <property type="entry name" value="CEREVISIN-RELATED"/>
    <property type="match status" value="1"/>
</dbReference>
<feature type="active site" description="Charge relay system" evidence="5">
    <location>
        <position position="95"/>
    </location>
</feature>
<organism evidence="11 12">
    <name type="scientific">Arthrobacter yangruifuii</name>
    <dbReference type="NCBI Taxonomy" id="2606616"/>
    <lineage>
        <taxon>Bacteria</taxon>
        <taxon>Bacillati</taxon>
        <taxon>Actinomycetota</taxon>
        <taxon>Actinomycetes</taxon>
        <taxon>Micrococcales</taxon>
        <taxon>Micrococcaceae</taxon>
        <taxon>Arthrobacter</taxon>
    </lineage>
</organism>
<proteinExistence type="inferred from homology"/>
<keyword evidence="4 5" id="KW-0720">Serine protease</keyword>
<dbReference type="InterPro" id="IPR050131">
    <property type="entry name" value="Peptidase_S8_subtilisin-like"/>
</dbReference>
<feature type="active site" description="Charge relay system" evidence="5">
    <location>
        <position position="293"/>
    </location>
</feature>
<dbReference type="PROSITE" id="PS00138">
    <property type="entry name" value="SUBTILASE_SER"/>
    <property type="match status" value="1"/>
</dbReference>
<dbReference type="GO" id="GO:0006508">
    <property type="term" value="P:proteolysis"/>
    <property type="evidence" value="ECO:0007669"/>
    <property type="project" value="UniProtKB-KW"/>
</dbReference>
<keyword evidence="9" id="KW-0732">Signal</keyword>
<dbReference type="InterPro" id="IPR015500">
    <property type="entry name" value="Peptidase_S8_subtilisin-rel"/>
</dbReference>
<feature type="transmembrane region" description="Helical" evidence="8">
    <location>
        <begin position="410"/>
        <end position="431"/>
    </location>
</feature>
<name>A0A5N6MGN7_9MICC</name>
<evidence type="ECO:0000256" key="4">
    <source>
        <dbReference type="ARBA" id="ARBA00022825"/>
    </source>
</evidence>
<evidence type="ECO:0000256" key="2">
    <source>
        <dbReference type="ARBA" id="ARBA00022670"/>
    </source>
</evidence>
<dbReference type="AlphaFoldDB" id="A0A5N6MGN7"/>
<feature type="active site" description="Charge relay system" evidence="5">
    <location>
        <position position="57"/>
    </location>
</feature>
<keyword evidence="8" id="KW-0472">Membrane</keyword>
<dbReference type="PROSITE" id="PS00136">
    <property type="entry name" value="SUBTILASE_ASP"/>
    <property type="match status" value="1"/>
</dbReference>
<evidence type="ECO:0000313" key="12">
    <source>
        <dbReference type="Proteomes" id="UP000326852"/>
    </source>
</evidence>
<keyword evidence="8" id="KW-1133">Transmembrane helix</keyword>
<evidence type="ECO:0000256" key="5">
    <source>
        <dbReference type="PROSITE-ProRule" id="PRU01240"/>
    </source>
</evidence>
<gene>
    <name evidence="11" type="ORF">GD627_12865</name>
</gene>
<accession>A0A5N6MGN7</accession>
<evidence type="ECO:0000256" key="9">
    <source>
        <dbReference type="SAM" id="SignalP"/>
    </source>
</evidence>
<sequence>MRAAAAVLCAAVALPLLAPVPAQADEWRDKQYWLADYGVTEAWKTTKGAGVLVAVIDTGVDVTHPDLAGAVAGGFDASGAGDPLGARGLGSTPGHGTLVATLLAGRGHENPVGPAEGEDSGDGKQKERKDPEASEQDKPAGNPDGIMGVAPEAEILAVSTWIGGTNPAGVPIDSQIPTAVRWAVDNGARVINMSLGSTSTAWPESWDDAFLYAEQNDVVVVAAAGNRGVGMVQVGAPATIPGVLTVAGLNRQGEASWDSSSEGISIGVAAPSENLVGGLPGTTSRYADWKGTSGAAPLVSGVAALIRAAYPEMSAADVVNRIVSTARDAGAPGTDTIYGYGILDANAAVNADVPSVTSNPLGTIAEWIRVHRRVADTSPGEADIPAPTVPDLPEPEVPEAQEPVVRDDSLSAAVVLGFSGLLVIVLAAGTVHVTRLRRRGAAAGGARDADAVSRDEAAVR</sequence>
<evidence type="ECO:0000256" key="1">
    <source>
        <dbReference type="ARBA" id="ARBA00011073"/>
    </source>
</evidence>
<evidence type="ECO:0000256" key="3">
    <source>
        <dbReference type="ARBA" id="ARBA00022801"/>
    </source>
</evidence>
<feature type="chain" id="PRO_5024838486" evidence="9">
    <location>
        <begin position="25"/>
        <end position="460"/>
    </location>
</feature>
<feature type="region of interest" description="Disordered" evidence="7">
    <location>
        <begin position="107"/>
        <end position="147"/>
    </location>
</feature>
<feature type="compositionally biased region" description="Basic and acidic residues" evidence="7">
    <location>
        <begin position="121"/>
        <end position="138"/>
    </location>
</feature>
<dbReference type="PANTHER" id="PTHR43806">
    <property type="entry name" value="PEPTIDASE S8"/>
    <property type="match status" value="1"/>
</dbReference>
<dbReference type="InterPro" id="IPR036852">
    <property type="entry name" value="Peptidase_S8/S53_dom_sf"/>
</dbReference>
<keyword evidence="3 5" id="KW-0378">Hydrolase</keyword>
<feature type="region of interest" description="Disordered" evidence="7">
    <location>
        <begin position="439"/>
        <end position="460"/>
    </location>
</feature>
<dbReference type="InterPro" id="IPR000209">
    <property type="entry name" value="Peptidase_S8/S53_dom"/>
</dbReference>
<dbReference type="PRINTS" id="PR00723">
    <property type="entry name" value="SUBTILISIN"/>
</dbReference>
<evidence type="ECO:0000313" key="11">
    <source>
        <dbReference type="EMBL" id="KAD3515497.1"/>
    </source>
</evidence>
<protein>
    <submittedName>
        <fullName evidence="11">S8 family serine peptidase</fullName>
    </submittedName>
</protein>
<dbReference type="Gene3D" id="3.40.50.200">
    <property type="entry name" value="Peptidase S8/S53 domain"/>
    <property type="match status" value="1"/>
</dbReference>
<dbReference type="Pfam" id="PF00082">
    <property type="entry name" value="Peptidase_S8"/>
    <property type="match status" value="1"/>
</dbReference>
<feature type="compositionally biased region" description="Basic and acidic residues" evidence="7">
    <location>
        <begin position="447"/>
        <end position="460"/>
    </location>
</feature>
<keyword evidence="2 5" id="KW-0645">Protease</keyword>
<comment type="caution">
    <text evidence="11">The sequence shown here is derived from an EMBL/GenBank/DDBJ whole genome shotgun (WGS) entry which is preliminary data.</text>
</comment>
<feature type="signal peptide" evidence="9">
    <location>
        <begin position="1"/>
        <end position="24"/>
    </location>
</feature>